<dbReference type="OrthoDB" id="4211175at2759"/>
<dbReference type="Gene3D" id="3.10.10.10">
    <property type="entry name" value="HIV Type 1 Reverse Transcriptase, subunit A, domain 1"/>
    <property type="match status" value="1"/>
</dbReference>
<dbReference type="AlphaFoldDB" id="A0A167WBK7"/>
<dbReference type="Proteomes" id="UP000242877">
    <property type="component" value="Unassembled WGS sequence"/>
</dbReference>
<reference evidence="1 2" key="1">
    <citation type="journal article" date="2016" name="Genome Biol. Evol.">
        <title>Divergent and convergent evolution of fungal pathogenicity.</title>
        <authorList>
            <person name="Shang Y."/>
            <person name="Xiao G."/>
            <person name="Zheng P."/>
            <person name="Cen K."/>
            <person name="Zhan S."/>
            <person name="Wang C."/>
        </authorList>
    </citation>
    <scope>NUCLEOTIDE SEQUENCE [LARGE SCALE GENOMIC DNA]</scope>
    <source>
        <strain evidence="1 2">ARSEF 7405</strain>
    </source>
</reference>
<proteinExistence type="predicted"/>
<dbReference type="VEuPathDB" id="FungiDB:AAP_04735"/>
<name>A0A167WBK7_9EURO</name>
<accession>A0A167WBK7</accession>
<gene>
    <name evidence="1" type="ORF">AAP_04735</name>
</gene>
<evidence type="ECO:0000313" key="1">
    <source>
        <dbReference type="EMBL" id="KZZ88637.1"/>
    </source>
</evidence>
<dbReference type="InterPro" id="IPR043502">
    <property type="entry name" value="DNA/RNA_pol_sf"/>
</dbReference>
<dbReference type="EMBL" id="AZGZ01000024">
    <property type="protein sequence ID" value="KZZ88637.1"/>
    <property type="molecule type" value="Genomic_DNA"/>
</dbReference>
<dbReference type="InterPro" id="IPR043128">
    <property type="entry name" value="Rev_trsase/Diguanyl_cyclase"/>
</dbReference>
<dbReference type="Gene3D" id="2.40.70.10">
    <property type="entry name" value="Acid Proteases"/>
    <property type="match status" value="1"/>
</dbReference>
<dbReference type="InterPro" id="IPR021109">
    <property type="entry name" value="Peptidase_aspartic_dom_sf"/>
</dbReference>
<comment type="caution">
    <text evidence="1">The sequence shown here is derived from an EMBL/GenBank/DDBJ whole genome shotgun (WGS) entry which is preliminary data.</text>
</comment>
<organism evidence="1 2">
    <name type="scientific">Ascosphaera apis ARSEF 7405</name>
    <dbReference type="NCBI Taxonomy" id="392613"/>
    <lineage>
        <taxon>Eukaryota</taxon>
        <taxon>Fungi</taxon>
        <taxon>Dikarya</taxon>
        <taxon>Ascomycota</taxon>
        <taxon>Pezizomycotina</taxon>
        <taxon>Eurotiomycetes</taxon>
        <taxon>Eurotiomycetidae</taxon>
        <taxon>Onygenales</taxon>
        <taxon>Ascosphaeraceae</taxon>
        <taxon>Ascosphaera</taxon>
    </lineage>
</organism>
<evidence type="ECO:0000313" key="2">
    <source>
        <dbReference type="Proteomes" id="UP000242877"/>
    </source>
</evidence>
<sequence length="466" mass="52322">MSKYLQHRQILDCEYKEGFATEYIPFRTAQYAAVLTGFNLHQGLALIVADSGCNTSLVGKTFLDNYVPEAQYTTIPPLDVGGIVAKVTGEQWAIFSLLVPAQIGNRRVSCRVQVKALVISRLKAGLLLGTDNMMPERVIIDLDEKRLIFNGHKQAMTPLHPMQKPGTSVPHKVRAQQDVLLAPNKDYSISFWENSVRPKWMRSDCDYLFNPNHTHISLYVSVLDWDSRRVIARNSGPSSYLLKRGECLGTIVEMPPMKAMIADGNKESALEGGQEAIKAPPLNPGTDEEQQVLPNGITIAGSAGRRLRLAKVVEEFQQVWVNDGKLVEIPMRYWMTVPLKEGARFPKHAKPYPYGPEASKTVDSTMDELQDSNKVSWSTGHTPSAFPLFVTYREVEKEGVLVKKPRVVVDIRKLNEITEPDVYPTQQQDDLLRRIAGKQFLSVFDAAKDRKSSMWLSWASSTPLHM</sequence>
<keyword evidence="2" id="KW-1185">Reference proteome</keyword>
<dbReference type="SUPFAM" id="SSF56672">
    <property type="entry name" value="DNA/RNA polymerases"/>
    <property type="match status" value="1"/>
</dbReference>
<protein>
    <submittedName>
        <fullName evidence="1">Uncharacterized protein</fullName>
    </submittedName>
</protein>
<dbReference type="Gene3D" id="3.30.70.270">
    <property type="match status" value="1"/>
</dbReference>